<dbReference type="GO" id="GO:0042176">
    <property type="term" value="P:regulation of protein catabolic process"/>
    <property type="evidence" value="ECO:0007669"/>
    <property type="project" value="InterPro"/>
</dbReference>
<dbReference type="GO" id="GO:0000502">
    <property type="term" value="C:proteasome complex"/>
    <property type="evidence" value="ECO:0007669"/>
    <property type="project" value="InterPro"/>
</dbReference>
<organism evidence="3 4">
    <name type="scientific">Gymnopus androsaceus JB14</name>
    <dbReference type="NCBI Taxonomy" id="1447944"/>
    <lineage>
        <taxon>Eukaryota</taxon>
        <taxon>Fungi</taxon>
        <taxon>Dikarya</taxon>
        <taxon>Basidiomycota</taxon>
        <taxon>Agaricomycotina</taxon>
        <taxon>Agaricomycetes</taxon>
        <taxon>Agaricomycetidae</taxon>
        <taxon>Agaricales</taxon>
        <taxon>Marasmiineae</taxon>
        <taxon>Omphalotaceae</taxon>
        <taxon>Gymnopus</taxon>
    </lineage>
</organism>
<evidence type="ECO:0000313" key="3">
    <source>
        <dbReference type="EMBL" id="KAE9407936.1"/>
    </source>
</evidence>
<feature type="domain" description="26S proteasome non-ATPase regulatory subunit 3 C-terminal" evidence="2">
    <location>
        <begin position="8"/>
        <end position="61"/>
    </location>
</feature>
<reference evidence="3" key="1">
    <citation type="journal article" date="2019" name="Environ. Microbiol.">
        <title>Fungal ecological strategies reflected in gene transcription - a case study of two litter decomposers.</title>
        <authorList>
            <person name="Barbi F."/>
            <person name="Kohler A."/>
            <person name="Barry K."/>
            <person name="Baskaran P."/>
            <person name="Daum C."/>
            <person name="Fauchery L."/>
            <person name="Ihrmark K."/>
            <person name="Kuo A."/>
            <person name="LaButti K."/>
            <person name="Lipzen A."/>
            <person name="Morin E."/>
            <person name="Grigoriev I.V."/>
            <person name="Henrissat B."/>
            <person name="Lindahl B."/>
            <person name="Martin F."/>
        </authorList>
    </citation>
    <scope>NUCLEOTIDE SEQUENCE</scope>
    <source>
        <strain evidence="3">JB14</strain>
    </source>
</reference>
<proteinExistence type="predicted"/>
<feature type="compositionally biased region" description="Basic and acidic residues" evidence="1">
    <location>
        <begin position="39"/>
        <end position="56"/>
    </location>
</feature>
<evidence type="ECO:0000313" key="4">
    <source>
        <dbReference type="Proteomes" id="UP000799118"/>
    </source>
</evidence>
<dbReference type="GO" id="GO:0030234">
    <property type="term" value="F:enzyme regulator activity"/>
    <property type="evidence" value="ECO:0007669"/>
    <property type="project" value="InterPro"/>
</dbReference>
<evidence type="ECO:0000259" key="2">
    <source>
        <dbReference type="Pfam" id="PF08375"/>
    </source>
</evidence>
<dbReference type="Pfam" id="PF08375">
    <property type="entry name" value="Rpn3_C"/>
    <property type="match status" value="1"/>
</dbReference>
<sequence>MVLRWPRTFSRRIGYCLELHNQSVKAIRYPLNAHRKELADAEGAREREKELAKEIQEGDLDEDDIGGREF</sequence>
<dbReference type="InterPro" id="IPR013586">
    <property type="entry name" value="PSMD3_C"/>
</dbReference>
<dbReference type="OrthoDB" id="1713558at2759"/>
<feature type="region of interest" description="Disordered" evidence="1">
    <location>
        <begin position="39"/>
        <end position="70"/>
    </location>
</feature>
<accession>A0A6A4IBA8</accession>
<keyword evidence="4" id="KW-1185">Reference proteome</keyword>
<dbReference type="AlphaFoldDB" id="A0A6A4IBA8"/>
<gene>
    <name evidence="3" type="ORF">BT96DRAFT_986165</name>
</gene>
<evidence type="ECO:0000256" key="1">
    <source>
        <dbReference type="SAM" id="MobiDB-lite"/>
    </source>
</evidence>
<dbReference type="Proteomes" id="UP000799118">
    <property type="component" value="Unassembled WGS sequence"/>
</dbReference>
<name>A0A6A4IBA8_9AGAR</name>
<dbReference type="EMBL" id="ML769393">
    <property type="protein sequence ID" value="KAE9407936.1"/>
    <property type="molecule type" value="Genomic_DNA"/>
</dbReference>
<protein>
    <recommendedName>
        <fullName evidence="2">26S proteasome non-ATPase regulatory subunit 3 C-terminal domain-containing protein</fullName>
    </recommendedName>
</protein>